<organism evidence="1">
    <name type="scientific">termite gut metagenome</name>
    <dbReference type="NCBI Taxonomy" id="433724"/>
    <lineage>
        <taxon>unclassified sequences</taxon>
        <taxon>metagenomes</taxon>
        <taxon>organismal metagenomes</taxon>
    </lineage>
</organism>
<feature type="non-terminal residue" evidence="1">
    <location>
        <position position="1"/>
    </location>
</feature>
<gene>
    <name evidence="1" type="ORF">EZS27_033718</name>
</gene>
<dbReference type="EMBL" id="SNRY01005081">
    <property type="protein sequence ID" value="KAA6315895.1"/>
    <property type="molecule type" value="Genomic_DNA"/>
</dbReference>
<proteinExistence type="predicted"/>
<accession>A0A5J4Q2A3</accession>
<evidence type="ECO:0000313" key="1">
    <source>
        <dbReference type="EMBL" id="KAA6315895.1"/>
    </source>
</evidence>
<comment type="caution">
    <text evidence="1">The sequence shown here is derived from an EMBL/GenBank/DDBJ whole genome shotgun (WGS) entry which is preliminary data.</text>
</comment>
<reference evidence="1" key="1">
    <citation type="submission" date="2019-03" db="EMBL/GenBank/DDBJ databases">
        <title>Single cell metagenomics reveals metabolic interactions within the superorganism composed of flagellate Streblomastix strix and complex community of Bacteroidetes bacteria on its surface.</title>
        <authorList>
            <person name="Treitli S.C."/>
            <person name="Kolisko M."/>
            <person name="Husnik F."/>
            <person name="Keeling P."/>
            <person name="Hampl V."/>
        </authorList>
    </citation>
    <scope>NUCLEOTIDE SEQUENCE</scope>
    <source>
        <strain evidence="1">STM</strain>
    </source>
</reference>
<dbReference type="AlphaFoldDB" id="A0A5J4Q2A3"/>
<protein>
    <submittedName>
        <fullName evidence="1">Uncharacterized protein</fullName>
    </submittedName>
</protein>
<sequence>QNTLCSVMNIPIKYTAQIERRWKGLSETLSTDTLQIHTCFYKGNLLIAPNSTSLSSYMYYLDRDETLEGKALYEESISKLSASYNMMTVVDMQEFFDQPNGYTRFFPAFFYRNRDFFSWFIFIVQLVYDEKNMIYPNMVLLYKGN</sequence>
<name>A0A5J4Q2A3_9ZZZZ</name>